<dbReference type="InterPro" id="IPR036907">
    <property type="entry name" value="5'-Nucleotdase_C_sf"/>
</dbReference>
<organism evidence="2">
    <name type="scientific">Cladocopium goreaui</name>
    <dbReference type="NCBI Taxonomy" id="2562237"/>
    <lineage>
        <taxon>Eukaryota</taxon>
        <taxon>Sar</taxon>
        <taxon>Alveolata</taxon>
        <taxon>Dinophyceae</taxon>
        <taxon>Suessiales</taxon>
        <taxon>Symbiodiniaceae</taxon>
        <taxon>Cladocopium</taxon>
    </lineage>
</organism>
<reference evidence="3 4" key="2">
    <citation type="submission" date="2024-05" db="EMBL/GenBank/DDBJ databases">
        <authorList>
            <person name="Chen Y."/>
            <person name="Shah S."/>
            <person name="Dougan E. K."/>
            <person name="Thang M."/>
            <person name="Chan C."/>
        </authorList>
    </citation>
    <scope>NUCLEOTIDE SEQUENCE [LARGE SCALE GENOMIC DNA]</scope>
</reference>
<dbReference type="GO" id="GO:0016787">
    <property type="term" value="F:hydrolase activity"/>
    <property type="evidence" value="ECO:0007669"/>
    <property type="project" value="InterPro"/>
</dbReference>
<comment type="caution">
    <text evidence="2">The sequence shown here is derived from an EMBL/GenBank/DDBJ whole genome shotgun (WGS) entry which is preliminary data.</text>
</comment>
<name>A0A9P1G1F9_9DINO</name>
<evidence type="ECO:0000313" key="4">
    <source>
        <dbReference type="Proteomes" id="UP001152797"/>
    </source>
</evidence>
<dbReference type="Gene3D" id="3.90.780.10">
    <property type="entry name" value="5'-Nucleotidase, C-terminal domain"/>
    <property type="match status" value="1"/>
</dbReference>
<dbReference type="EMBL" id="CAMXCT030001946">
    <property type="protein sequence ID" value="CAL4781712.1"/>
    <property type="molecule type" value="Genomic_DNA"/>
</dbReference>
<dbReference type="EMBL" id="CAMXCT010001946">
    <property type="protein sequence ID" value="CAI3994400.1"/>
    <property type="molecule type" value="Genomic_DNA"/>
</dbReference>
<feature type="domain" description="5'-Nucleotidase C-terminal" evidence="1">
    <location>
        <begin position="5"/>
        <end position="96"/>
    </location>
</feature>
<reference evidence="2" key="1">
    <citation type="submission" date="2022-10" db="EMBL/GenBank/DDBJ databases">
        <authorList>
            <person name="Chen Y."/>
            <person name="Dougan E. K."/>
            <person name="Chan C."/>
            <person name="Rhodes N."/>
            <person name="Thang M."/>
        </authorList>
    </citation>
    <scope>NUCLEOTIDE SEQUENCE</scope>
</reference>
<protein>
    <recommendedName>
        <fullName evidence="1">5'-Nucleotidase C-terminal domain-containing protein</fullName>
    </recommendedName>
</protein>
<sequence length="137" mass="15820">MINEEMPFNKSIALQKLTGHQLRKGLEEMLAPTPTPVACFPQLSHSLRLRYAPHAPAMQKIQSLQINGVEVDPQRDYLIAVSEFYTLVAADGVKTFHEADVVQMHEGLIRDSVVPWRRNFHRIRTSYRGGVQYWMRF</sequence>
<evidence type="ECO:0000259" key="1">
    <source>
        <dbReference type="Pfam" id="PF02872"/>
    </source>
</evidence>
<evidence type="ECO:0000313" key="2">
    <source>
        <dbReference type="EMBL" id="CAI3994400.1"/>
    </source>
</evidence>
<dbReference type="OrthoDB" id="415583at2759"/>
<dbReference type="Proteomes" id="UP001152797">
    <property type="component" value="Unassembled WGS sequence"/>
</dbReference>
<dbReference type="AlphaFoldDB" id="A0A9P1G1F9"/>
<gene>
    <name evidence="2" type="ORF">C1SCF055_LOCUS21048</name>
</gene>
<dbReference type="GO" id="GO:0009166">
    <property type="term" value="P:nucleotide catabolic process"/>
    <property type="evidence" value="ECO:0007669"/>
    <property type="project" value="InterPro"/>
</dbReference>
<evidence type="ECO:0000313" key="3">
    <source>
        <dbReference type="EMBL" id="CAL4781712.1"/>
    </source>
</evidence>
<dbReference type="InterPro" id="IPR008334">
    <property type="entry name" value="5'-Nucleotdase_C"/>
</dbReference>
<dbReference type="EMBL" id="CAMXCT020001946">
    <property type="protein sequence ID" value="CAL1147775.1"/>
    <property type="molecule type" value="Genomic_DNA"/>
</dbReference>
<proteinExistence type="predicted"/>
<dbReference type="SUPFAM" id="SSF55816">
    <property type="entry name" value="5'-nucleotidase (syn. UDP-sugar hydrolase), C-terminal domain"/>
    <property type="match status" value="1"/>
</dbReference>
<dbReference type="Pfam" id="PF02872">
    <property type="entry name" value="5_nucleotid_C"/>
    <property type="match status" value="1"/>
</dbReference>
<keyword evidence="4" id="KW-1185">Reference proteome</keyword>
<accession>A0A9P1G1F9</accession>